<accession>A0A2H3CTH5</accession>
<dbReference type="EMBL" id="KZ293753">
    <property type="protein sequence ID" value="PBK80057.1"/>
    <property type="molecule type" value="Genomic_DNA"/>
</dbReference>
<name>A0A2H3CTH5_ARMGA</name>
<evidence type="ECO:0000313" key="1">
    <source>
        <dbReference type="EMBL" id="PBK80057.1"/>
    </source>
</evidence>
<sequence length="130" mass="14646">MPHDVPASAKLMLMVIYWILSIEKGRQSYLEQTYHGSCFSLPTVTRRNPIVQRLSGPLFKCASRRKAAQRYNVTLSSDLNAGGSAYQCSNPTWQIIGACPAPRRCMLQSRIRDQETIQGQVTHIHVLTMP</sequence>
<dbReference type="AlphaFoldDB" id="A0A2H3CTH5"/>
<gene>
    <name evidence="1" type="ORF">ARMGADRAFT_1040322</name>
</gene>
<evidence type="ECO:0000313" key="2">
    <source>
        <dbReference type="Proteomes" id="UP000217790"/>
    </source>
</evidence>
<keyword evidence="2" id="KW-1185">Reference proteome</keyword>
<dbReference type="Proteomes" id="UP000217790">
    <property type="component" value="Unassembled WGS sequence"/>
</dbReference>
<organism evidence="1 2">
    <name type="scientific">Armillaria gallica</name>
    <name type="common">Bulbous honey fungus</name>
    <name type="synonym">Armillaria bulbosa</name>
    <dbReference type="NCBI Taxonomy" id="47427"/>
    <lineage>
        <taxon>Eukaryota</taxon>
        <taxon>Fungi</taxon>
        <taxon>Dikarya</taxon>
        <taxon>Basidiomycota</taxon>
        <taxon>Agaricomycotina</taxon>
        <taxon>Agaricomycetes</taxon>
        <taxon>Agaricomycetidae</taxon>
        <taxon>Agaricales</taxon>
        <taxon>Marasmiineae</taxon>
        <taxon>Physalacriaceae</taxon>
        <taxon>Armillaria</taxon>
    </lineage>
</organism>
<dbReference type="InParanoid" id="A0A2H3CTH5"/>
<protein>
    <submittedName>
        <fullName evidence="1">Uncharacterized protein</fullName>
    </submittedName>
</protein>
<proteinExistence type="predicted"/>
<reference evidence="2" key="1">
    <citation type="journal article" date="2017" name="Nat. Ecol. Evol.">
        <title>Genome expansion and lineage-specific genetic innovations in the forest pathogenic fungi Armillaria.</title>
        <authorList>
            <person name="Sipos G."/>
            <person name="Prasanna A.N."/>
            <person name="Walter M.C."/>
            <person name="O'Connor E."/>
            <person name="Balint B."/>
            <person name="Krizsan K."/>
            <person name="Kiss B."/>
            <person name="Hess J."/>
            <person name="Varga T."/>
            <person name="Slot J."/>
            <person name="Riley R."/>
            <person name="Boka B."/>
            <person name="Rigling D."/>
            <person name="Barry K."/>
            <person name="Lee J."/>
            <person name="Mihaltcheva S."/>
            <person name="LaButti K."/>
            <person name="Lipzen A."/>
            <person name="Waldron R."/>
            <person name="Moloney N.M."/>
            <person name="Sperisen C."/>
            <person name="Kredics L."/>
            <person name="Vagvoelgyi C."/>
            <person name="Patrignani A."/>
            <person name="Fitzpatrick D."/>
            <person name="Nagy I."/>
            <person name="Doyle S."/>
            <person name="Anderson J.B."/>
            <person name="Grigoriev I.V."/>
            <person name="Gueldener U."/>
            <person name="Muensterkoetter M."/>
            <person name="Nagy L.G."/>
        </authorList>
    </citation>
    <scope>NUCLEOTIDE SEQUENCE [LARGE SCALE GENOMIC DNA]</scope>
    <source>
        <strain evidence="2">Ar21-2</strain>
    </source>
</reference>